<sequence length="126" mass="14834">MIIHELEFGKFSIYPNIMIGEIYEDVHFDLELNKIVCDIARSHFGDTKNFGYISHRLNNYSIDPMVHHLNKDFNNLKCFAVVNPTGIKPAAKIESKFYYKDRFYSFLEMDEAVTWVSHILQNLPKE</sequence>
<dbReference type="RefSeq" id="WP_105982657.1">
    <property type="nucleotide sequence ID" value="NZ_MQUC01000003.1"/>
</dbReference>
<dbReference type="EMBL" id="MQUC01000003">
    <property type="protein sequence ID" value="PRP66872.1"/>
    <property type="molecule type" value="Genomic_DNA"/>
</dbReference>
<keyword evidence="2" id="KW-1185">Reference proteome</keyword>
<gene>
    <name evidence="1" type="ORF">BST86_07055</name>
</gene>
<comment type="caution">
    <text evidence="1">The sequence shown here is derived from an EMBL/GenBank/DDBJ whole genome shotgun (WGS) entry which is preliminary data.</text>
</comment>
<evidence type="ECO:0000313" key="1">
    <source>
        <dbReference type="EMBL" id="PRP66872.1"/>
    </source>
</evidence>
<name>A0A2S9WTR4_9FLAO</name>
<evidence type="ECO:0008006" key="3">
    <source>
        <dbReference type="Google" id="ProtNLM"/>
    </source>
</evidence>
<accession>A0A2S9WTR4</accession>
<reference evidence="1 2" key="1">
    <citation type="submission" date="2016-11" db="EMBL/GenBank/DDBJ databases">
        <title>Trade-off between light-utilization and light-protection in marine flavobacteria.</title>
        <authorList>
            <person name="Kumagai Y."/>
        </authorList>
    </citation>
    <scope>NUCLEOTIDE SEQUENCE [LARGE SCALE GENOMIC DNA]</scope>
    <source>
        <strain evidence="1 2">JCM 17109</strain>
    </source>
</reference>
<proteinExistence type="predicted"/>
<dbReference type="AlphaFoldDB" id="A0A2S9WTR4"/>
<organism evidence="1 2">
    <name type="scientific">Nonlabens agnitus</name>
    <dbReference type="NCBI Taxonomy" id="870484"/>
    <lineage>
        <taxon>Bacteria</taxon>
        <taxon>Pseudomonadati</taxon>
        <taxon>Bacteroidota</taxon>
        <taxon>Flavobacteriia</taxon>
        <taxon>Flavobacteriales</taxon>
        <taxon>Flavobacteriaceae</taxon>
        <taxon>Nonlabens</taxon>
    </lineage>
</organism>
<dbReference type="OrthoDB" id="1144359at2"/>
<evidence type="ECO:0000313" key="2">
    <source>
        <dbReference type="Proteomes" id="UP000239532"/>
    </source>
</evidence>
<protein>
    <recommendedName>
        <fullName evidence="3">STAS/SEC14 domain-containing protein</fullName>
    </recommendedName>
</protein>
<dbReference type="Proteomes" id="UP000239532">
    <property type="component" value="Unassembled WGS sequence"/>
</dbReference>